<protein>
    <recommendedName>
        <fullName evidence="4">prolyl aminopeptidase</fullName>
        <ecNumber evidence="4">3.4.11.5</ecNumber>
    </recommendedName>
    <alternativeName>
        <fullName evidence="9">Prolyl aminopeptidase</fullName>
    </alternativeName>
</protein>
<evidence type="ECO:0000259" key="10">
    <source>
        <dbReference type="Pfam" id="PF00561"/>
    </source>
</evidence>
<dbReference type="Pfam" id="PF00561">
    <property type="entry name" value="Abhydrolase_1"/>
    <property type="match status" value="1"/>
</dbReference>
<keyword evidence="7" id="KW-0645">Protease</keyword>
<comment type="subcellular location">
    <subcellularLocation>
        <location evidence="2">Cytoplasm</location>
    </subcellularLocation>
</comment>
<evidence type="ECO:0000256" key="5">
    <source>
        <dbReference type="ARBA" id="ARBA00022438"/>
    </source>
</evidence>
<gene>
    <name evidence="11" type="primary">pip_2</name>
    <name evidence="11" type="ORF">NCTC10135_00143</name>
</gene>
<accession>A0A3B0NXX9</accession>
<dbReference type="GO" id="GO:0005737">
    <property type="term" value="C:cytoplasm"/>
    <property type="evidence" value="ECO:0007669"/>
    <property type="project" value="UniProtKB-SubCell"/>
</dbReference>
<dbReference type="GO" id="GO:0006508">
    <property type="term" value="P:proteolysis"/>
    <property type="evidence" value="ECO:0007669"/>
    <property type="project" value="UniProtKB-KW"/>
</dbReference>
<evidence type="ECO:0000256" key="8">
    <source>
        <dbReference type="ARBA" id="ARBA00022801"/>
    </source>
</evidence>
<keyword evidence="6" id="KW-0963">Cytoplasm</keyword>
<dbReference type="Proteomes" id="UP000259864">
    <property type="component" value="Chromosome 1"/>
</dbReference>
<reference evidence="12" key="1">
    <citation type="submission" date="2018-06" db="EMBL/GenBank/DDBJ databases">
        <authorList>
            <consortium name="Pathogen Informatics"/>
        </authorList>
    </citation>
    <scope>NUCLEOTIDE SEQUENCE [LARGE SCALE GENOMIC DNA]</scope>
    <source>
        <strain evidence="12">NCTC10135</strain>
    </source>
</reference>
<keyword evidence="5 11" id="KW-0031">Aminopeptidase</keyword>
<feature type="domain" description="AB hydrolase-1" evidence="10">
    <location>
        <begin position="33"/>
        <end position="101"/>
    </location>
</feature>
<dbReference type="KEGG" id="mala:NCTC10135_00143"/>
<evidence type="ECO:0000256" key="4">
    <source>
        <dbReference type="ARBA" id="ARBA00012568"/>
    </source>
</evidence>
<evidence type="ECO:0000313" key="11">
    <source>
        <dbReference type="EMBL" id="SYV89652.1"/>
    </source>
</evidence>
<dbReference type="GO" id="GO:0004177">
    <property type="term" value="F:aminopeptidase activity"/>
    <property type="evidence" value="ECO:0007669"/>
    <property type="project" value="UniProtKB-KW"/>
</dbReference>
<dbReference type="InterPro" id="IPR002410">
    <property type="entry name" value="Peptidase_S33"/>
</dbReference>
<dbReference type="EC" id="3.4.11.5" evidence="4"/>
<dbReference type="PANTHER" id="PTHR43722">
    <property type="entry name" value="PROLINE IMINOPEPTIDASE"/>
    <property type="match status" value="1"/>
</dbReference>
<dbReference type="EMBL" id="LS991949">
    <property type="protein sequence ID" value="SYV89652.1"/>
    <property type="molecule type" value="Genomic_DNA"/>
</dbReference>
<evidence type="ECO:0000256" key="2">
    <source>
        <dbReference type="ARBA" id="ARBA00004496"/>
    </source>
</evidence>
<evidence type="ECO:0000313" key="12">
    <source>
        <dbReference type="Proteomes" id="UP000259864"/>
    </source>
</evidence>
<proteinExistence type="inferred from homology"/>
<evidence type="ECO:0000256" key="6">
    <source>
        <dbReference type="ARBA" id="ARBA00022490"/>
    </source>
</evidence>
<sequence length="101" mass="11519">MFDPIEPYKKGYLKVSDIHQIYYEEVGNPKGSPILFVHGGPGGGISESSRQYFDPKHYRIILFDQRGCGKSLPSAEIKQNTTLDLVNDIEALRIHLNIEKW</sequence>
<organism evidence="11 12">
    <name type="scientific">Metamycoplasma alkalescens</name>
    <dbReference type="NCBI Taxonomy" id="45363"/>
    <lineage>
        <taxon>Bacteria</taxon>
        <taxon>Bacillati</taxon>
        <taxon>Mycoplasmatota</taxon>
        <taxon>Mycoplasmoidales</taxon>
        <taxon>Metamycoplasmataceae</taxon>
        <taxon>Metamycoplasma</taxon>
    </lineage>
</organism>
<dbReference type="Gene3D" id="3.40.50.1820">
    <property type="entry name" value="alpha/beta hydrolase"/>
    <property type="match status" value="1"/>
</dbReference>
<feature type="non-terminal residue" evidence="11">
    <location>
        <position position="101"/>
    </location>
</feature>
<comment type="similarity">
    <text evidence="3">Belongs to the peptidase S33 family.</text>
</comment>
<keyword evidence="8 11" id="KW-0378">Hydrolase</keyword>
<dbReference type="InterPro" id="IPR005944">
    <property type="entry name" value="Pro_iminopeptidase"/>
</dbReference>
<dbReference type="SUPFAM" id="SSF53474">
    <property type="entry name" value="alpha/beta-Hydrolases"/>
    <property type="match status" value="1"/>
</dbReference>
<dbReference type="InterPro" id="IPR000073">
    <property type="entry name" value="AB_hydrolase_1"/>
</dbReference>
<dbReference type="STRING" id="1188234.MALK_2630"/>
<evidence type="ECO:0000256" key="7">
    <source>
        <dbReference type="ARBA" id="ARBA00022670"/>
    </source>
</evidence>
<evidence type="ECO:0000256" key="3">
    <source>
        <dbReference type="ARBA" id="ARBA00010088"/>
    </source>
</evidence>
<evidence type="ECO:0000256" key="9">
    <source>
        <dbReference type="ARBA" id="ARBA00029605"/>
    </source>
</evidence>
<dbReference type="InterPro" id="IPR029058">
    <property type="entry name" value="AB_hydrolase_fold"/>
</dbReference>
<dbReference type="PANTHER" id="PTHR43722:SF1">
    <property type="entry name" value="PROLINE IMINOPEPTIDASE"/>
    <property type="match status" value="1"/>
</dbReference>
<comment type="catalytic activity">
    <reaction evidence="1">
        <text>Release of N-terminal proline from a peptide.</text>
        <dbReference type="EC" id="3.4.11.5"/>
    </reaction>
</comment>
<name>A0A3B0NXX9_9BACT</name>
<evidence type="ECO:0000256" key="1">
    <source>
        <dbReference type="ARBA" id="ARBA00001585"/>
    </source>
</evidence>
<dbReference type="AlphaFoldDB" id="A0A3B0NXX9"/>
<dbReference type="PRINTS" id="PR00793">
    <property type="entry name" value="PROAMNOPTASE"/>
</dbReference>